<evidence type="ECO:0000313" key="1">
    <source>
        <dbReference type="EMBL" id="KAK2190417.1"/>
    </source>
</evidence>
<keyword evidence="2" id="KW-1185">Reference proteome</keyword>
<evidence type="ECO:0008006" key="3">
    <source>
        <dbReference type="Google" id="ProtNLM"/>
    </source>
</evidence>
<accession>A0AAD9P929</accession>
<reference evidence="1" key="1">
    <citation type="journal article" date="2023" name="Mol. Biol. Evol.">
        <title>Third-Generation Sequencing Reveals the Adaptive Role of the Epigenome in Three Deep-Sea Polychaetes.</title>
        <authorList>
            <person name="Perez M."/>
            <person name="Aroh O."/>
            <person name="Sun Y."/>
            <person name="Lan Y."/>
            <person name="Juniper S.K."/>
            <person name="Young C.R."/>
            <person name="Angers B."/>
            <person name="Qian P.Y."/>
        </authorList>
    </citation>
    <scope>NUCLEOTIDE SEQUENCE</scope>
    <source>
        <strain evidence="1">R07B-5</strain>
    </source>
</reference>
<name>A0AAD9P929_RIDPI</name>
<comment type="caution">
    <text evidence="1">The sequence shown here is derived from an EMBL/GenBank/DDBJ whole genome shotgun (WGS) entry which is preliminary data.</text>
</comment>
<dbReference type="Proteomes" id="UP001209878">
    <property type="component" value="Unassembled WGS sequence"/>
</dbReference>
<dbReference type="AlphaFoldDB" id="A0AAD9P929"/>
<gene>
    <name evidence="1" type="ORF">NP493_80g01001</name>
</gene>
<dbReference type="EMBL" id="JAODUO010000080">
    <property type="protein sequence ID" value="KAK2190417.1"/>
    <property type="molecule type" value="Genomic_DNA"/>
</dbReference>
<dbReference type="PANTHER" id="PTHR35348">
    <property type="entry name" value="TESTIS, PROSTATE AND PLACENTA-EXPRESSED PROTEIN"/>
    <property type="match status" value="1"/>
</dbReference>
<dbReference type="Pfam" id="PF22574">
    <property type="entry name" value="SPMIP8"/>
    <property type="match status" value="1"/>
</dbReference>
<organism evidence="1 2">
    <name type="scientific">Ridgeia piscesae</name>
    <name type="common">Tubeworm</name>
    <dbReference type="NCBI Taxonomy" id="27915"/>
    <lineage>
        <taxon>Eukaryota</taxon>
        <taxon>Metazoa</taxon>
        <taxon>Spiralia</taxon>
        <taxon>Lophotrochozoa</taxon>
        <taxon>Annelida</taxon>
        <taxon>Polychaeta</taxon>
        <taxon>Sedentaria</taxon>
        <taxon>Canalipalpata</taxon>
        <taxon>Sabellida</taxon>
        <taxon>Siboglinidae</taxon>
        <taxon>Ridgeia</taxon>
    </lineage>
</organism>
<dbReference type="InterPro" id="IPR034584">
    <property type="entry name" value="SPMIP8"/>
</dbReference>
<proteinExistence type="predicted"/>
<sequence length="186" mass="21834">MTTIYSASAETQRVRPVDIPSYSYQYPSHVNTVQLAAVKEGVFHPRLPTLRRYDMDTVAQKLPSEHSRTTTSLRPAEFRNATTTLFSLPGRRLSCSGITEIGRQMHRYYTTPDELKRTRLQWSEFLNRSPERFNIRLPQISADEDLHFKGYAVRYLRPERTSNWRYTLHPYPNIDHIGRQPIPNHM</sequence>
<evidence type="ECO:0000313" key="2">
    <source>
        <dbReference type="Proteomes" id="UP001209878"/>
    </source>
</evidence>
<dbReference type="PANTHER" id="PTHR35348:SF1">
    <property type="entry name" value="TESTIS, PROSTATE AND PLACENTA-EXPRESSED PROTEIN"/>
    <property type="match status" value="1"/>
</dbReference>
<protein>
    <recommendedName>
        <fullName evidence="3">TEPP protein</fullName>
    </recommendedName>
</protein>